<dbReference type="SUPFAM" id="SSF52540">
    <property type="entry name" value="P-loop containing nucleoside triphosphate hydrolases"/>
    <property type="match status" value="1"/>
</dbReference>
<protein>
    <submittedName>
        <fullName evidence="1">Uncharacterized protein</fullName>
    </submittedName>
</protein>
<sequence length="1171" mass="138577">MLKLESIESSIFEELSNSIIYFQYGINIISTGLNREGKPIKCPIDAIGTIKNDDKTEFVFIEATTTQVNSLKDKWLSKSDDKPGDIIKTYKKAKEFFNLNKNSSFKLFLMTNRDLSGDKGLDLITEVENENFDIPLKIEIMEQGSIKQFLDYDSDGQYLRKKFLQIDVERLSKPLLHKICDENLQAYENFINTTGFNNLIEREELPSIEKHISNNNLSFLIGESGYGKSVISFQILKRHINNGGYGLWISEEFLKNSSNLNYTLDELLHQYCPKLEKNSGFKALNFNSNDNFLLIFDDLNRSENPKKLIDKIINWSKNIKSGKENTDENYHDKIRLICPIWQKNMKNYGSNLDNDSNIIIEKLKDEDGIKILKNTAKDKGIVLSDLEVKNYLKKLDNDPFYIGLFISELNKFKNWDDLINNAFQIFLNRKFEELDEEEFLPQDYERILLKLSQNMLENYILTPNLLEIDSWFVSDRDKKILRILIKDRKICYLNNNQNLYFIHDRIKFYYLISACTKIINDNPQSEIFKEPFYAEIIGASLYNIGKNKKFIEFLANNNLLALFASIKYIDDANENYEQILGILTEWSNEKHESYPSFQEEVVKTLYTYDSELVVTLLGNINSLFTSIPCFRNGSTIHGIKKALNIFGYNYPLFKQTIEHVKIHYKSKIIEDIKRILSSDKLDDDLLCGTFLLAGYLGFEELEEIIKSSVKLFEIKEDNLYIILFAAFRCINNDMDFIKNLLEKWDMFGKKDDEIRFPFIEELRLTFRDYPVTDNVLNYLGFNFQEFSNIKHSIWYICSELNKPLSFKMTLDYLSDNEYLFDILPFFRRIQISSESRIFLENYYKKEDIKGHSKKYAFRLWAMNCNENDLPKLQKIDKDNILFSESLITRIRLGDLTALNSFIKNFDENVVLNEIHNVWNDEAKLFVEKCFKDMELNENKEIQDGYDYVHLMQCLAKIPLEDAEYYIKQYWDKIKYYRIFIQLNFYLCTNLSIGLNNELFVEIKPDETLFEHFTINFLYMEGYDKFSTESHFNEIIQYLVYFKNSDLDLIFRKAEELGYCRWIRKACRNLDKNQFSKYCKTDKNIVSDMELYDNYSFWQINFENNCLNKNRINNILRLYLNNNQNIESFINVAKFIKENGNRDDLKILFESNIKEDNMLYDVEFSVKCRTLD</sequence>
<accession>A0A3N5B1J9</accession>
<organism evidence="1 2">
    <name type="scientific">Methanobrevibacter gottschalkii DSM 11977</name>
    <dbReference type="NCBI Taxonomy" id="1122229"/>
    <lineage>
        <taxon>Archaea</taxon>
        <taxon>Methanobacteriati</taxon>
        <taxon>Methanobacteriota</taxon>
        <taxon>Methanomada group</taxon>
        <taxon>Methanobacteria</taxon>
        <taxon>Methanobacteriales</taxon>
        <taxon>Methanobacteriaceae</taxon>
        <taxon>Methanobrevibacter</taxon>
    </lineage>
</organism>
<dbReference type="Proteomes" id="UP000271783">
    <property type="component" value="Unassembled WGS sequence"/>
</dbReference>
<dbReference type="InterPro" id="IPR027417">
    <property type="entry name" value="P-loop_NTPase"/>
</dbReference>
<evidence type="ECO:0000313" key="1">
    <source>
        <dbReference type="EMBL" id="RPF51446.1"/>
    </source>
</evidence>
<comment type="caution">
    <text evidence="1">The sequence shown here is derived from an EMBL/GenBank/DDBJ whole genome shotgun (WGS) entry which is preliminary data.</text>
</comment>
<dbReference type="RefSeq" id="WP_069572779.1">
    <property type="nucleotide sequence ID" value="NZ_RKRG01000002.1"/>
</dbReference>
<name>A0A3N5B1J9_9EURY</name>
<keyword evidence="2" id="KW-1185">Reference proteome</keyword>
<reference evidence="1 2" key="1">
    <citation type="submission" date="2018-11" db="EMBL/GenBank/DDBJ databases">
        <title>Genomic Encyclopedia of Type Strains, Phase IV (KMG-IV): sequencing the most valuable type-strain genomes for metagenomic binning, comparative biology and taxonomic classification.</title>
        <authorList>
            <person name="Goeker M."/>
        </authorList>
    </citation>
    <scope>NUCLEOTIDE SEQUENCE [LARGE SCALE GENOMIC DNA]</scope>
    <source>
        <strain evidence="1 2">DSM 11977</strain>
    </source>
</reference>
<evidence type="ECO:0000313" key="2">
    <source>
        <dbReference type="Proteomes" id="UP000271783"/>
    </source>
</evidence>
<dbReference type="AlphaFoldDB" id="A0A3N5B1J9"/>
<dbReference type="EMBL" id="RKRG01000002">
    <property type="protein sequence ID" value="RPF51446.1"/>
    <property type="molecule type" value="Genomic_DNA"/>
</dbReference>
<proteinExistence type="predicted"/>
<gene>
    <name evidence="1" type="ORF">EDC42_0771</name>
</gene>